<evidence type="ECO:0000256" key="1">
    <source>
        <dbReference type="SAM" id="Coils"/>
    </source>
</evidence>
<keyword evidence="3" id="KW-1185">Reference proteome</keyword>
<dbReference type="SUPFAM" id="SSF140453">
    <property type="entry name" value="EsxAB dimer-like"/>
    <property type="match status" value="1"/>
</dbReference>
<keyword evidence="1" id="KW-0175">Coiled coil</keyword>
<dbReference type="PANTHER" id="PTHR34976:SF2">
    <property type="entry name" value="TYPE VII SECRETION SYSTEM PROTEIN ESSD"/>
    <property type="match status" value="1"/>
</dbReference>
<dbReference type="Gene3D" id="1.10.287.1060">
    <property type="entry name" value="ESAT-6-like"/>
    <property type="match status" value="1"/>
</dbReference>
<dbReference type="Pfam" id="PF06013">
    <property type="entry name" value="WXG100"/>
    <property type="match status" value="1"/>
</dbReference>
<sequence>MSVQADPQKLKYGANRFAAGSQELRSKGRRLEEITQNALSGQYGWTGQGAQAFEQIGEQLRREMDQASEVLQRAASVMQMFGYRMEQVNQLREQAERLERQLWHIDTSTPEGRHEASDLRHRMHDLQNRAEYEARVADQQAARGFDELAESPFLRNFADPSWWDRFVGGVKEGAGVVGSFFKGVGDAVVDTAEGLWDVVTHPIQTIENLAAALSHPVETGKAIWKAICDSWEQDVVNGDANTRARWFGNAVGQIALSLVGTKGADKAVKAVKASGVVQKGASMFKGATVVEETVTVSKGASVAKAAGQVSDEMSHAARVAGKADDAADFGKYATAIDEKVEVIGQVEVKQWLKDTFLDGEYRTVVTKEDIYVYRTFGWEAEAKGSFTTTAPAANRIQVKIDLALLPEWKNSRMYEATIHVPKGTQLQIGKVAPQVIEDTGTILTGGIDQIVLPQNFPMEWIQKIRVVPSR</sequence>
<evidence type="ECO:0000313" key="3">
    <source>
        <dbReference type="Proteomes" id="UP001208017"/>
    </source>
</evidence>
<dbReference type="InterPro" id="IPR051768">
    <property type="entry name" value="Bact_secretion_toxin"/>
</dbReference>
<feature type="coiled-coil region" evidence="1">
    <location>
        <begin position="50"/>
        <end position="108"/>
    </location>
</feature>
<name>A0ABT3WWY0_9BACL</name>
<dbReference type="EMBL" id="JAPMLT010000002">
    <property type="protein sequence ID" value="MCX7569189.1"/>
    <property type="molecule type" value="Genomic_DNA"/>
</dbReference>
<dbReference type="RefSeq" id="WP_267150442.1">
    <property type="nucleotide sequence ID" value="NZ_JAPMLT010000002.1"/>
</dbReference>
<dbReference type="Proteomes" id="UP001208017">
    <property type="component" value="Unassembled WGS sequence"/>
</dbReference>
<protein>
    <submittedName>
        <fullName evidence="2">WXG100 family type VII secretion target</fullName>
    </submittedName>
</protein>
<comment type="caution">
    <text evidence="2">The sequence shown here is derived from an EMBL/GenBank/DDBJ whole genome shotgun (WGS) entry which is preliminary data.</text>
</comment>
<dbReference type="InterPro" id="IPR036689">
    <property type="entry name" value="ESAT-6-like_sf"/>
</dbReference>
<evidence type="ECO:0000313" key="2">
    <source>
        <dbReference type="EMBL" id="MCX7569189.1"/>
    </source>
</evidence>
<accession>A0ABT3WWY0</accession>
<dbReference type="PANTHER" id="PTHR34976">
    <property type="entry name" value="RIBONUCLEASE YQCG-RELATED"/>
    <property type="match status" value="1"/>
</dbReference>
<organism evidence="2 3">
    <name type="scientific">Tumebacillus lacus</name>
    <dbReference type="NCBI Taxonomy" id="2995335"/>
    <lineage>
        <taxon>Bacteria</taxon>
        <taxon>Bacillati</taxon>
        <taxon>Bacillota</taxon>
        <taxon>Bacilli</taxon>
        <taxon>Bacillales</taxon>
        <taxon>Alicyclobacillaceae</taxon>
        <taxon>Tumebacillus</taxon>
    </lineage>
</organism>
<gene>
    <name evidence="2" type="ORF">OS242_04390</name>
</gene>
<dbReference type="InterPro" id="IPR010310">
    <property type="entry name" value="T7SS_ESAT-6-like"/>
</dbReference>
<reference evidence="2 3" key="1">
    <citation type="submission" date="2022-11" db="EMBL/GenBank/DDBJ databases">
        <title>Study of microbial diversity in lake waters.</title>
        <authorList>
            <person name="Zhang J."/>
        </authorList>
    </citation>
    <scope>NUCLEOTIDE SEQUENCE [LARGE SCALE GENOMIC DNA]</scope>
    <source>
        <strain evidence="2 3">DT12</strain>
    </source>
</reference>
<proteinExistence type="predicted"/>